<dbReference type="STRING" id="880074.BARVI_11800"/>
<organism evidence="2 3">
    <name type="scientific">Barnesiella viscericola DSM 18177</name>
    <dbReference type="NCBI Taxonomy" id="880074"/>
    <lineage>
        <taxon>Bacteria</taxon>
        <taxon>Pseudomonadati</taxon>
        <taxon>Bacteroidota</taxon>
        <taxon>Bacteroidia</taxon>
        <taxon>Bacteroidales</taxon>
        <taxon>Barnesiellaceae</taxon>
        <taxon>Barnesiella</taxon>
    </lineage>
</organism>
<keyword evidence="2" id="KW-0548">Nucleotidyltransferase</keyword>
<keyword evidence="2" id="KW-0808">Transferase</keyword>
<feature type="domain" description="SGNH hydrolase-type esterase" evidence="1">
    <location>
        <begin position="55"/>
        <end position="199"/>
    </location>
</feature>
<proteinExistence type="predicted"/>
<gene>
    <name evidence="2" type="ORF">BARVI_11800</name>
</gene>
<dbReference type="GO" id="GO:0016779">
    <property type="term" value="F:nucleotidyltransferase activity"/>
    <property type="evidence" value="ECO:0007669"/>
    <property type="project" value="UniProtKB-KW"/>
</dbReference>
<dbReference type="AlphaFoldDB" id="W0EUU4"/>
<dbReference type="SUPFAM" id="SSF52266">
    <property type="entry name" value="SGNH hydrolase"/>
    <property type="match status" value="1"/>
</dbReference>
<dbReference type="EMBL" id="CP007034">
    <property type="protein sequence ID" value="AHF13308.1"/>
    <property type="molecule type" value="Genomic_DNA"/>
</dbReference>
<sequence>MTTTAANDIANFNRYANDNKRIMELPNTGSRVVFMGNSITDFWPTNRPEFFTLNDFIGRGISGQTSYEMIMRFREDVVRLAPAGVVICAGTNDIAQNLDIPYDEERTLGNILSMAEIASANGIQVFLASVLPVTSFQWNPAITNHKDKIENLNRRIKEYADAHDMPYIDYYSALVYGDREFNYALTGDGVHPNAEGYRIMEGVVLPIIRERIQFEGGVIPQQVTLSGSAIAEANPVVCTKVSITGFEAFAELKAGGNLEIKNEENTSFFITDNKIAENGQPMQVAKDGVYCISLDFLTKVASVKEVTSMCVLNCFNKKSLADLTYAGEGKWIGDWNVNLQMAWGEENRYRLMMTLGDEKVNWGYTRGATMEPDGTEDYFHMMRVEPASTWANTWRIPASYDGKTVRLTVVLRGTYTHHYTEVSSVAQVETRNAGIVKQEADAFVSLADAMIYNMAGAKVLAVSKGDVITLPEGIYVAKSGPFAEKFIIRN</sequence>
<name>W0EUU4_9BACT</name>
<dbReference type="InterPro" id="IPR013830">
    <property type="entry name" value="SGNH_hydro"/>
</dbReference>
<accession>W0EUU4</accession>
<reference evidence="2 3" key="1">
    <citation type="submission" date="2013-12" db="EMBL/GenBank/DDBJ databases">
        <authorList>
            <consortium name="DOE Joint Genome Institute"/>
            <person name="Eisen J."/>
            <person name="Huntemann M."/>
            <person name="Han J."/>
            <person name="Chen A."/>
            <person name="Kyrpides N."/>
            <person name="Mavromatis K."/>
            <person name="Markowitz V."/>
            <person name="Palaniappan K."/>
            <person name="Ivanova N."/>
            <person name="Schaumberg A."/>
            <person name="Pati A."/>
            <person name="Liolios K."/>
            <person name="Nordberg H.P."/>
            <person name="Cantor M.N."/>
            <person name="Hua S.X."/>
            <person name="Woyke T."/>
        </authorList>
    </citation>
    <scope>NUCLEOTIDE SEQUENCE [LARGE SCALE GENOMIC DNA]</scope>
    <source>
        <strain evidence="3">DSM 18177</strain>
    </source>
</reference>
<evidence type="ECO:0000313" key="3">
    <source>
        <dbReference type="Proteomes" id="UP000018901"/>
    </source>
</evidence>
<dbReference type="KEGG" id="bvs:BARVI_11800"/>
<dbReference type="PANTHER" id="PTHR30383">
    <property type="entry name" value="THIOESTERASE 1/PROTEASE 1/LYSOPHOSPHOLIPASE L1"/>
    <property type="match status" value="1"/>
</dbReference>
<dbReference type="GO" id="GO:0004622">
    <property type="term" value="F:phosphatidylcholine lysophospholipase activity"/>
    <property type="evidence" value="ECO:0007669"/>
    <property type="project" value="TreeGrafter"/>
</dbReference>
<dbReference type="Proteomes" id="UP000018901">
    <property type="component" value="Chromosome"/>
</dbReference>
<dbReference type="eggNOG" id="COG2755">
    <property type="taxonomic scope" value="Bacteria"/>
</dbReference>
<evidence type="ECO:0000313" key="2">
    <source>
        <dbReference type="EMBL" id="AHF13308.1"/>
    </source>
</evidence>
<evidence type="ECO:0000259" key="1">
    <source>
        <dbReference type="Pfam" id="PF13472"/>
    </source>
</evidence>
<dbReference type="InterPro" id="IPR051532">
    <property type="entry name" value="Ester_Hydrolysis_Enzymes"/>
</dbReference>
<dbReference type="HOGENOM" id="CLU_556285_0_0_10"/>
<dbReference type="InterPro" id="IPR036514">
    <property type="entry name" value="SGNH_hydro_sf"/>
</dbReference>
<keyword evidence="3" id="KW-1185">Reference proteome</keyword>
<protein>
    <submittedName>
        <fullName evidence="2">Acylneuraminate cytidylyltransferase</fullName>
    </submittedName>
</protein>
<dbReference type="Gene3D" id="3.40.50.1110">
    <property type="entry name" value="SGNH hydrolase"/>
    <property type="match status" value="1"/>
</dbReference>
<dbReference type="PANTHER" id="PTHR30383:SF5">
    <property type="entry name" value="SGNH HYDROLASE-TYPE ESTERASE DOMAIN-CONTAINING PROTEIN"/>
    <property type="match status" value="1"/>
</dbReference>
<dbReference type="Pfam" id="PF13472">
    <property type="entry name" value="Lipase_GDSL_2"/>
    <property type="match status" value="1"/>
</dbReference>